<evidence type="ECO:0000313" key="2">
    <source>
        <dbReference type="Proteomes" id="UP001162992"/>
    </source>
</evidence>
<protein>
    <submittedName>
        <fullName evidence="1">Uncharacterized protein</fullName>
    </submittedName>
</protein>
<sequence length="213" mass="23032">MGCRTAVAVCGVSKDVASKQRDFKSCNLCPFSLISSADLKREEKDERCFLHQATRFSGRSSLTWASSPVEISEAEGFAQQSDICLLGHCSISHSEDTLCKASQKDQLITRIYPDQVGFDASHMHSVSSMPLKILENEGQRGSCDGDSTPSARSRSSSPCSSIGVCEESACTSNEALVGTEEEVQSPLRGPALGDLSSLEKSLPLRQDFYIDHS</sequence>
<gene>
    <name evidence="1" type="ORF">O6H91_08G098500</name>
</gene>
<dbReference type="EMBL" id="CM055099">
    <property type="protein sequence ID" value="KAJ7547683.1"/>
    <property type="molecule type" value="Genomic_DNA"/>
</dbReference>
<evidence type="ECO:0000313" key="1">
    <source>
        <dbReference type="EMBL" id="KAJ7547683.1"/>
    </source>
</evidence>
<comment type="caution">
    <text evidence="1">The sequence shown here is derived from an EMBL/GenBank/DDBJ whole genome shotgun (WGS) entry which is preliminary data.</text>
</comment>
<name>A0ACC2D0E5_DIPCM</name>
<proteinExistence type="predicted"/>
<reference evidence="2" key="1">
    <citation type="journal article" date="2024" name="Proc. Natl. Acad. Sci. U.S.A.">
        <title>Extraordinary preservation of gene collinearity over three hundred million years revealed in homosporous lycophytes.</title>
        <authorList>
            <person name="Li C."/>
            <person name="Wickell D."/>
            <person name="Kuo L.Y."/>
            <person name="Chen X."/>
            <person name="Nie B."/>
            <person name="Liao X."/>
            <person name="Peng D."/>
            <person name="Ji J."/>
            <person name="Jenkins J."/>
            <person name="Williams M."/>
            <person name="Shu S."/>
            <person name="Plott C."/>
            <person name="Barry K."/>
            <person name="Rajasekar S."/>
            <person name="Grimwood J."/>
            <person name="Han X."/>
            <person name="Sun S."/>
            <person name="Hou Z."/>
            <person name="He W."/>
            <person name="Dai G."/>
            <person name="Sun C."/>
            <person name="Schmutz J."/>
            <person name="Leebens-Mack J.H."/>
            <person name="Li F.W."/>
            <person name="Wang L."/>
        </authorList>
    </citation>
    <scope>NUCLEOTIDE SEQUENCE [LARGE SCALE GENOMIC DNA]</scope>
    <source>
        <strain evidence="2">cv. PW_Plant_1</strain>
    </source>
</reference>
<dbReference type="Proteomes" id="UP001162992">
    <property type="component" value="Chromosome 8"/>
</dbReference>
<organism evidence="1 2">
    <name type="scientific">Diphasiastrum complanatum</name>
    <name type="common">Issler's clubmoss</name>
    <name type="synonym">Lycopodium complanatum</name>
    <dbReference type="NCBI Taxonomy" id="34168"/>
    <lineage>
        <taxon>Eukaryota</taxon>
        <taxon>Viridiplantae</taxon>
        <taxon>Streptophyta</taxon>
        <taxon>Embryophyta</taxon>
        <taxon>Tracheophyta</taxon>
        <taxon>Lycopodiopsida</taxon>
        <taxon>Lycopodiales</taxon>
        <taxon>Lycopodiaceae</taxon>
        <taxon>Lycopodioideae</taxon>
        <taxon>Diphasiastrum</taxon>
    </lineage>
</organism>
<accession>A0ACC2D0E5</accession>
<keyword evidence="2" id="KW-1185">Reference proteome</keyword>